<dbReference type="AlphaFoldDB" id="A0A2V2N096"/>
<organism evidence="1 2">
    <name type="scientific">Methanospirillum stamsii</name>
    <dbReference type="NCBI Taxonomy" id="1277351"/>
    <lineage>
        <taxon>Archaea</taxon>
        <taxon>Methanobacteriati</taxon>
        <taxon>Methanobacteriota</taxon>
        <taxon>Stenosarchaea group</taxon>
        <taxon>Methanomicrobia</taxon>
        <taxon>Methanomicrobiales</taxon>
        <taxon>Methanospirillaceae</taxon>
        <taxon>Methanospirillum</taxon>
    </lineage>
</organism>
<keyword evidence="2" id="KW-1185">Reference proteome</keyword>
<accession>A0A2V2N096</accession>
<name>A0A2V2N096_9EURY</name>
<evidence type="ECO:0000313" key="2">
    <source>
        <dbReference type="Proteomes" id="UP000245934"/>
    </source>
</evidence>
<dbReference type="EMBL" id="QGMZ01000021">
    <property type="protein sequence ID" value="PWR73139.1"/>
    <property type="molecule type" value="Genomic_DNA"/>
</dbReference>
<dbReference type="Proteomes" id="UP000245934">
    <property type="component" value="Unassembled WGS sequence"/>
</dbReference>
<dbReference type="GeneID" id="97610169"/>
<comment type="caution">
    <text evidence="1">The sequence shown here is derived from an EMBL/GenBank/DDBJ whole genome shotgun (WGS) entry which is preliminary data.</text>
</comment>
<evidence type="ECO:0000313" key="1">
    <source>
        <dbReference type="EMBL" id="PWR73139.1"/>
    </source>
</evidence>
<protein>
    <submittedName>
        <fullName evidence="1">Uncharacterized protein</fullName>
    </submittedName>
</protein>
<gene>
    <name evidence="1" type="ORF">DLD82_11200</name>
</gene>
<reference evidence="1 2" key="1">
    <citation type="submission" date="2018-05" db="EMBL/GenBank/DDBJ databases">
        <title>Draft genome of Methanospirillum stamsii Pt1.</title>
        <authorList>
            <person name="Dueholm M.S."/>
            <person name="Nielsen P.H."/>
            <person name="Bakmann L.F."/>
            <person name="Otzen D.E."/>
        </authorList>
    </citation>
    <scope>NUCLEOTIDE SEQUENCE [LARGE SCALE GENOMIC DNA]</scope>
    <source>
        <strain evidence="1 2">Pt1</strain>
    </source>
</reference>
<proteinExistence type="predicted"/>
<sequence>MAQQIRKKHNDRFREILTRHMPRWQMYRNELNEAPLGHDDWQE</sequence>
<dbReference type="OrthoDB" id="308128at2157"/>
<dbReference type="RefSeq" id="WP_109941214.1">
    <property type="nucleotide sequence ID" value="NZ_CP176366.1"/>
</dbReference>